<proteinExistence type="predicted"/>
<name>A0ABM7JF83_9MYCO</name>
<dbReference type="EMBL" id="AP022584">
    <property type="protein sequence ID" value="BBY12550.1"/>
    <property type="molecule type" value="Genomic_DNA"/>
</dbReference>
<sequence>MSVTIDAPYVGQGVATGTAVILHGVKVGEVTGVATLAGGGVRLLADLQPGPVTGLTDSMKIDFRPINYFGVTGISISPNTGGRALRNGMQISTIPVGNYTLQSLLSGLGDLSNSVLTPQLIEVINRATRYIDSLQPFVETMLITANTLAHVQTISTAQLLVNSTKLSTPLPGFVSTATEAAEKYMRADERTATHVNLQEMSEEGFNTRQKKLMEYSAVNIFGSTGKLLESHVGDLLPLVDSIKALSDVVPPLIRPEGIANTLVQLRTRFEQMYAGTPEQRALQVRIVLDKLPGLAAPLDAIGGPE</sequence>
<reference evidence="1 2" key="1">
    <citation type="journal article" date="2019" name="Emerg. Microbes Infect.">
        <title>Comprehensive subspecies identification of 175 nontuberculous mycobacteria species based on 7547 genomic profiles.</title>
        <authorList>
            <person name="Matsumoto Y."/>
            <person name="Kinjo T."/>
            <person name="Motooka D."/>
            <person name="Nabeya D."/>
            <person name="Jung N."/>
            <person name="Uechi K."/>
            <person name="Horii T."/>
            <person name="Iida T."/>
            <person name="Fujita J."/>
            <person name="Nakamura S."/>
        </authorList>
    </citation>
    <scope>NUCLEOTIDE SEQUENCE [LARGE SCALE GENOMIC DNA]</scope>
    <source>
        <strain evidence="1 2">JCM 17324</strain>
    </source>
</reference>
<protein>
    <recommendedName>
        <fullName evidence="3">Mce/MlaD domain-containing protein</fullName>
    </recommendedName>
</protein>
<evidence type="ECO:0000313" key="2">
    <source>
        <dbReference type="Proteomes" id="UP000466831"/>
    </source>
</evidence>
<organism evidence="1 2">
    <name type="scientific">Mycobacterium marseillense</name>
    <dbReference type="NCBI Taxonomy" id="701042"/>
    <lineage>
        <taxon>Bacteria</taxon>
        <taxon>Bacillati</taxon>
        <taxon>Actinomycetota</taxon>
        <taxon>Actinomycetes</taxon>
        <taxon>Mycobacteriales</taxon>
        <taxon>Mycobacteriaceae</taxon>
        <taxon>Mycobacterium</taxon>
        <taxon>Mycobacterium avium complex (MAC)</taxon>
    </lineage>
</organism>
<evidence type="ECO:0008006" key="3">
    <source>
        <dbReference type="Google" id="ProtNLM"/>
    </source>
</evidence>
<dbReference type="Proteomes" id="UP000466831">
    <property type="component" value="Chromosome"/>
</dbReference>
<keyword evidence="2" id="KW-1185">Reference proteome</keyword>
<gene>
    <name evidence="1" type="ORF">MMARJ_32900</name>
</gene>
<evidence type="ECO:0000313" key="1">
    <source>
        <dbReference type="EMBL" id="BBY12550.1"/>
    </source>
</evidence>
<accession>A0ABM7JF83</accession>